<sequence length="165" mass="18234">MLKIVLLAYSQGLISSRSIAAACTRNVQFIALSGDSQPSTPMSRWARSRLSAIFSPPPEQLAFRQEGVKVTLVLSKKSVELFKSEAAKHNTQYQRMIRRLVDLRHSACFPVSANRPQTGSRVTFAQAESGLQDEAGPAVLKTEQSRQEKERQSCVSTNQGLSRLV</sequence>
<evidence type="ECO:0000313" key="3">
    <source>
        <dbReference type="EMBL" id="MBB4844291.1"/>
    </source>
</evidence>
<feature type="compositionally biased region" description="Basic and acidic residues" evidence="1">
    <location>
        <begin position="143"/>
        <end position="152"/>
    </location>
</feature>
<dbReference type="EMBL" id="JACHLP010000005">
    <property type="protein sequence ID" value="MBB4844291.1"/>
    <property type="molecule type" value="Genomic_DNA"/>
</dbReference>
<dbReference type="Pfam" id="PF05598">
    <property type="entry name" value="DUF772"/>
    <property type="match status" value="1"/>
</dbReference>
<feature type="region of interest" description="Disordered" evidence="1">
    <location>
        <begin position="142"/>
        <end position="165"/>
    </location>
</feature>
<reference evidence="3 4" key="1">
    <citation type="submission" date="2020-08" db="EMBL/GenBank/DDBJ databases">
        <title>Functional genomics of gut bacteria from endangered species of beetles.</title>
        <authorList>
            <person name="Carlos-Shanley C."/>
        </authorList>
    </citation>
    <scope>NUCLEOTIDE SEQUENCE [LARGE SCALE GENOMIC DNA]</scope>
    <source>
        <strain evidence="3 4">S00239</strain>
    </source>
</reference>
<dbReference type="InterPro" id="IPR008490">
    <property type="entry name" value="Transposase_InsH_N"/>
</dbReference>
<accession>A0A840L955</accession>
<feature type="compositionally biased region" description="Polar residues" evidence="1">
    <location>
        <begin position="153"/>
        <end position="165"/>
    </location>
</feature>
<dbReference type="RefSeq" id="WP_184300471.1">
    <property type="nucleotide sequence ID" value="NZ_JACHLP010000005.1"/>
</dbReference>
<keyword evidence="4" id="KW-1185">Reference proteome</keyword>
<feature type="domain" description="Transposase InsH N-terminal" evidence="2">
    <location>
        <begin position="1"/>
        <end position="39"/>
    </location>
</feature>
<organism evidence="3 4">
    <name type="scientific">Roseateles oligotrophus</name>
    <dbReference type="NCBI Taxonomy" id="1769250"/>
    <lineage>
        <taxon>Bacteria</taxon>
        <taxon>Pseudomonadati</taxon>
        <taxon>Pseudomonadota</taxon>
        <taxon>Betaproteobacteria</taxon>
        <taxon>Burkholderiales</taxon>
        <taxon>Sphaerotilaceae</taxon>
        <taxon>Roseateles</taxon>
    </lineage>
</organism>
<dbReference type="Proteomes" id="UP000562027">
    <property type="component" value="Unassembled WGS sequence"/>
</dbReference>
<evidence type="ECO:0000259" key="2">
    <source>
        <dbReference type="Pfam" id="PF05598"/>
    </source>
</evidence>
<evidence type="ECO:0000256" key="1">
    <source>
        <dbReference type="SAM" id="MobiDB-lite"/>
    </source>
</evidence>
<dbReference type="AlphaFoldDB" id="A0A840L955"/>
<protein>
    <recommendedName>
        <fullName evidence="2">Transposase InsH N-terminal domain-containing protein</fullName>
    </recommendedName>
</protein>
<proteinExistence type="predicted"/>
<gene>
    <name evidence="3" type="ORF">HNP55_002827</name>
</gene>
<name>A0A840L955_9BURK</name>
<comment type="caution">
    <text evidence="3">The sequence shown here is derived from an EMBL/GenBank/DDBJ whole genome shotgun (WGS) entry which is preliminary data.</text>
</comment>
<evidence type="ECO:0000313" key="4">
    <source>
        <dbReference type="Proteomes" id="UP000562027"/>
    </source>
</evidence>